<accession>A0A916Q8Z1</accession>
<dbReference type="GO" id="GO:0003723">
    <property type="term" value="F:RNA binding"/>
    <property type="evidence" value="ECO:0007669"/>
    <property type="project" value="InterPro"/>
</dbReference>
<keyword evidence="3" id="KW-1185">Reference proteome</keyword>
<evidence type="ECO:0000313" key="3">
    <source>
        <dbReference type="Proteomes" id="UP000613208"/>
    </source>
</evidence>
<comment type="caution">
    <text evidence="2">The sequence shown here is derived from an EMBL/GenBank/DDBJ whole genome shotgun (WGS) entry which is preliminary data.</text>
</comment>
<dbReference type="InterPro" id="IPR036388">
    <property type="entry name" value="WH-like_DNA-bd_sf"/>
</dbReference>
<dbReference type="InterPro" id="IPR011006">
    <property type="entry name" value="CheY-like_superfamily"/>
</dbReference>
<dbReference type="Proteomes" id="UP000613208">
    <property type="component" value="Unassembled WGS sequence"/>
</dbReference>
<dbReference type="SMART" id="SM01012">
    <property type="entry name" value="ANTAR"/>
    <property type="match status" value="1"/>
</dbReference>
<dbReference type="Gene3D" id="1.10.10.10">
    <property type="entry name" value="Winged helix-like DNA-binding domain superfamily/Winged helix DNA-binding domain"/>
    <property type="match status" value="1"/>
</dbReference>
<feature type="domain" description="ANTAR" evidence="1">
    <location>
        <begin position="120"/>
        <end position="181"/>
    </location>
</feature>
<dbReference type="AlphaFoldDB" id="A0A916Q8Z1"/>
<proteinExistence type="predicted"/>
<dbReference type="InterPro" id="IPR005561">
    <property type="entry name" value="ANTAR"/>
</dbReference>
<protein>
    <recommendedName>
        <fullName evidence="1">ANTAR domain-containing protein</fullName>
    </recommendedName>
</protein>
<sequence>MRSLVSVIVLFPKQEIARNIRNLLVRSGFEVIGVCVTAAQVIQRMEGMEEGIVVCGYKYADMVYTELREYLPDGIQMVLIASRAHLEEECDMANVHYLSMPLKAHSLIETMREIVSSISNNPKRKKHRPKERTREELQLLDEVKRLLMENNRISEEEAHRYIQKRSMDSGVSLIEMAKMIKESLTY</sequence>
<dbReference type="SUPFAM" id="SSF52172">
    <property type="entry name" value="CheY-like"/>
    <property type="match status" value="1"/>
</dbReference>
<name>A0A916Q8Z1_9FIRM</name>
<dbReference type="Pfam" id="PF03861">
    <property type="entry name" value="ANTAR"/>
    <property type="match status" value="1"/>
</dbReference>
<dbReference type="PROSITE" id="PS50921">
    <property type="entry name" value="ANTAR"/>
    <property type="match status" value="1"/>
</dbReference>
<evidence type="ECO:0000259" key="1">
    <source>
        <dbReference type="PROSITE" id="PS50921"/>
    </source>
</evidence>
<evidence type="ECO:0000313" key="2">
    <source>
        <dbReference type="EMBL" id="GFO85065.1"/>
    </source>
</evidence>
<organism evidence="2 3">
    <name type="scientific">Anaerostipes butyraticus</name>
    <dbReference type="NCBI Taxonomy" id="645466"/>
    <lineage>
        <taxon>Bacteria</taxon>
        <taxon>Bacillati</taxon>
        <taxon>Bacillota</taxon>
        <taxon>Clostridia</taxon>
        <taxon>Lachnospirales</taxon>
        <taxon>Lachnospiraceae</taxon>
        <taxon>Anaerostipes</taxon>
    </lineage>
</organism>
<gene>
    <name evidence="2" type="ORF">ANBU17_14120</name>
</gene>
<reference evidence="2" key="1">
    <citation type="submission" date="2020-06" db="EMBL/GenBank/DDBJ databases">
        <title>Characterization of fructooligosaccharide metabolism and fructooligosaccharide-degrading enzymes in human commensal butyrate producers.</title>
        <authorList>
            <person name="Tanno H."/>
            <person name="Fujii T."/>
            <person name="Hirano K."/>
            <person name="Maeno S."/>
            <person name="Tonozuka T."/>
            <person name="Sakamoto M."/>
            <person name="Ohkuma M."/>
            <person name="Tochio T."/>
            <person name="Endo A."/>
        </authorList>
    </citation>
    <scope>NUCLEOTIDE SEQUENCE</scope>
    <source>
        <strain evidence="2">JCM 17466</strain>
    </source>
</reference>
<dbReference type="RefSeq" id="WP_243282572.1">
    <property type="nucleotide sequence ID" value="NZ_BLYI01000030.1"/>
</dbReference>
<dbReference type="EMBL" id="BLYI01000030">
    <property type="protein sequence ID" value="GFO85065.1"/>
    <property type="molecule type" value="Genomic_DNA"/>
</dbReference>